<organism evidence="8 9">
    <name type="scientific">Quillaja saponaria</name>
    <name type="common">Soap bark tree</name>
    <dbReference type="NCBI Taxonomy" id="32244"/>
    <lineage>
        <taxon>Eukaryota</taxon>
        <taxon>Viridiplantae</taxon>
        <taxon>Streptophyta</taxon>
        <taxon>Embryophyta</taxon>
        <taxon>Tracheophyta</taxon>
        <taxon>Spermatophyta</taxon>
        <taxon>Magnoliopsida</taxon>
        <taxon>eudicotyledons</taxon>
        <taxon>Gunneridae</taxon>
        <taxon>Pentapetalae</taxon>
        <taxon>rosids</taxon>
        <taxon>fabids</taxon>
        <taxon>Fabales</taxon>
        <taxon>Quillajaceae</taxon>
        <taxon>Quillaja</taxon>
    </lineage>
</organism>
<dbReference type="GO" id="GO:0046872">
    <property type="term" value="F:metal ion binding"/>
    <property type="evidence" value="ECO:0007669"/>
    <property type="project" value="UniProtKB-KW"/>
</dbReference>
<keyword evidence="2" id="KW-0021">Allosteric enzyme</keyword>
<dbReference type="GO" id="GO:0006002">
    <property type="term" value="P:fructose 6-phosphate metabolic process"/>
    <property type="evidence" value="ECO:0007669"/>
    <property type="project" value="InterPro"/>
</dbReference>
<keyword evidence="9" id="KW-1185">Reference proteome</keyword>
<evidence type="ECO:0000256" key="2">
    <source>
        <dbReference type="ARBA" id="ARBA00022533"/>
    </source>
</evidence>
<keyword evidence="4" id="KW-0479">Metal-binding</keyword>
<evidence type="ECO:0000256" key="5">
    <source>
        <dbReference type="ARBA" id="ARBA00022777"/>
    </source>
</evidence>
<dbReference type="Gene3D" id="3.40.50.450">
    <property type="match status" value="1"/>
</dbReference>
<evidence type="ECO:0000256" key="1">
    <source>
        <dbReference type="ARBA" id="ARBA00001946"/>
    </source>
</evidence>
<protein>
    <submittedName>
        <fullName evidence="8">ATP-dependent 6-phosphofructokinase</fullName>
    </submittedName>
</protein>
<dbReference type="Pfam" id="PF00365">
    <property type="entry name" value="PFK"/>
    <property type="match status" value="1"/>
</dbReference>
<dbReference type="PRINTS" id="PR00476">
    <property type="entry name" value="PHFRCTKINASE"/>
</dbReference>
<keyword evidence="6" id="KW-0460">Magnesium</keyword>
<evidence type="ECO:0000259" key="7">
    <source>
        <dbReference type="Pfam" id="PF00365"/>
    </source>
</evidence>
<dbReference type="SUPFAM" id="SSF53784">
    <property type="entry name" value="Phosphofructokinase"/>
    <property type="match status" value="1"/>
</dbReference>
<evidence type="ECO:0000256" key="4">
    <source>
        <dbReference type="ARBA" id="ARBA00022723"/>
    </source>
</evidence>
<keyword evidence="5" id="KW-0418">Kinase</keyword>
<sequence>MTCRRGVVLTVRPPEVVLAKRVLQSSGDGTMHGAVKILDGIRRRKVNVAVVGIPKTADNDMCIIDRSFGFQTAVEMAQQAISAAMWRLRVQLMVLVWCKLMGRSTGHIAFQSSCNTEQLSCCLLLNS</sequence>
<dbReference type="InterPro" id="IPR000023">
    <property type="entry name" value="Phosphofructokinase_dom"/>
</dbReference>
<comment type="caution">
    <text evidence="8">The sequence shown here is derived from an EMBL/GenBank/DDBJ whole genome shotgun (WGS) entry which is preliminary data.</text>
</comment>
<name>A0AAD7KVA2_QUISA</name>
<evidence type="ECO:0000256" key="3">
    <source>
        <dbReference type="ARBA" id="ARBA00022679"/>
    </source>
</evidence>
<dbReference type="InterPro" id="IPR035966">
    <property type="entry name" value="PKF_sf"/>
</dbReference>
<feature type="domain" description="Phosphofructokinase" evidence="7">
    <location>
        <begin position="27"/>
        <end position="116"/>
    </location>
</feature>
<accession>A0AAD7KVA2</accession>
<comment type="cofactor">
    <cofactor evidence="1">
        <name>Mg(2+)</name>
        <dbReference type="ChEBI" id="CHEBI:18420"/>
    </cofactor>
</comment>
<dbReference type="KEGG" id="qsa:O6P43_031399"/>
<dbReference type="EMBL" id="JARAOO010000013">
    <property type="protein sequence ID" value="KAJ7946474.1"/>
    <property type="molecule type" value="Genomic_DNA"/>
</dbReference>
<evidence type="ECO:0000313" key="8">
    <source>
        <dbReference type="EMBL" id="KAJ7946474.1"/>
    </source>
</evidence>
<evidence type="ECO:0000256" key="6">
    <source>
        <dbReference type="ARBA" id="ARBA00022842"/>
    </source>
</evidence>
<dbReference type="InterPro" id="IPR022953">
    <property type="entry name" value="ATP_PFK"/>
</dbReference>
<reference evidence="8" key="1">
    <citation type="journal article" date="2023" name="Science">
        <title>Elucidation of the pathway for biosynthesis of saponin adjuvants from the soapbark tree.</title>
        <authorList>
            <person name="Reed J."/>
            <person name="Orme A."/>
            <person name="El-Demerdash A."/>
            <person name="Owen C."/>
            <person name="Martin L.B.B."/>
            <person name="Misra R.C."/>
            <person name="Kikuchi S."/>
            <person name="Rejzek M."/>
            <person name="Martin A.C."/>
            <person name="Harkess A."/>
            <person name="Leebens-Mack J."/>
            <person name="Louveau T."/>
            <person name="Stephenson M.J."/>
            <person name="Osbourn A."/>
        </authorList>
    </citation>
    <scope>NUCLEOTIDE SEQUENCE</scope>
    <source>
        <strain evidence="8">S10</strain>
    </source>
</reference>
<dbReference type="InterPro" id="IPR050929">
    <property type="entry name" value="PFKA"/>
</dbReference>
<evidence type="ECO:0000313" key="9">
    <source>
        <dbReference type="Proteomes" id="UP001163823"/>
    </source>
</evidence>
<proteinExistence type="predicted"/>
<dbReference type="PANTHER" id="PTHR45770">
    <property type="entry name" value="ATP-DEPENDENT 6-PHOSPHOFRUCTOKINASE 1"/>
    <property type="match status" value="1"/>
</dbReference>
<gene>
    <name evidence="8" type="ORF">O6P43_031399</name>
</gene>
<keyword evidence="3" id="KW-0808">Transferase</keyword>
<dbReference type="Proteomes" id="UP001163823">
    <property type="component" value="Chromosome 13"/>
</dbReference>
<dbReference type="GO" id="GO:0003872">
    <property type="term" value="F:6-phosphofructokinase activity"/>
    <property type="evidence" value="ECO:0007669"/>
    <property type="project" value="InterPro"/>
</dbReference>
<dbReference type="AlphaFoldDB" id="A0AAD7KVA2"/>